<keyword evidence="1" id="KW-0732">Signal</keyword>
<sequence length="338" mass="38805">MANILFATAMMVFNMLKAFFDAAMGKEKKEPTSIFDLPAELQCAILSHLSGKQLQIMRDVSKHFRATIDNRQNRSLVIWPGARRLRHIHDITAASLFECEDPLEMLLRILERRGLWPGCTYVRQIVRQFVLPMWIKYCPRLRDLHLAGDEHDQQRLVSDLQFIAESLVQTIINTHYPRSVDLPIAIVRDIHDFFVYADQALEGSPGLKEAGFTKVQLGKWYLQIVSTPSQLNRVPFGPAASLALPEYLLTPLKYWNQDALANTFTVWRVSKMYNRGCRIRQLQHILNGVAPRLVRASPNWAYAVRTKHAYNLVVKAVVHGKVLTNVEKLAVLDELYLF</sequence>
<name>A0A9Q9EIE9_9PEZI</name>
<protein>
    <submittedName>
        <fullName evidence="3">F-box domain-containing protein</fullName>
    </submittedName>
</protein>
<dbReference type="InterPro" id="IPR001810">
    <property type="entry name" value="F-box_dom"/>
</dbReference>
<dbReference type="Pfam" id="PF00646">
    <property type="entry name" value="F-box"/>
    <property type="match status" value="1"/>
</dbReference>
<evidence type="ECO:0000313" key="3">
    <source>
        <dbReference type="EMBL" id="USW50283.1"/>
    </source>
</evidence>
<feature type="domain" description="F-box" evidence="2">
    <location>
        <begin position="37"/>
        <end position="77"/>
    </location>
</feature>
<keyword evidence="4" id="KW-1185">Reference proteome</keyword>
<dbReference type="EMBL" id="CP099419">
    <property type="protein sequence ID" value="USW50283.1"/>
    <property type="molecule type" value="Genomic_DNA"/>
</dbReference>
<dbReference type="SUPFAM" id="SSF81383">
    <property type="entry name" value="F-box domain"/>
    <property type="match status" value="1"/>
</dbReference>
<dbReference type="SMART" id="SM00256">
    <property type="entry name" value="FBOX"/>
    <property type="match status" value="1"/>
</dbReference>
<dbReference type="Proteomes" id="UP001056384">
    <property type="component" value="Chromosome 2"/>
</dbReference>
<reference evidence="3" key="1">
    <citation type="submission" date="2022-06" db="EMBL/GenBank/DDBJ databases">
        <title>Complete genome sequences of two strains of the flax pathogen Septoria linicola.</title>
        <authorList>
            <person name="Lapalu N."/>
            <person name="Simon A."/>
            <person name="Demenou B."/>
            <person name="Paumier D."/>
            <person name="Guillot M.-P."/>
            <person name="Gout L."/>
            <person name="Valade R."/>
        </authorList>
    </citation>
    <scope>NUCLEOTIDE SEQUENCE</scope>
    <source>
        <strain evidence="3">SE15195</strain>
    </source>
</reference>
<evidence type="ECO:0000259" key="2">
    <source>
        <dbReference type="SMART" id="SM00256"/>
    </source>
</evidence>
<organism evidence="3 4">
    <name type="scientific">Septoria linicola</name>
    <dbReference type="NCBI Taxonomy" id="215465"/>
    <lineage>
        <taxon>Eukaryota</taxon>
        <taxon>Fungi</taxon>
        <taxon>Dikarya</taxon>
        <taxon>Ascomycota</taxon>
        <taxon>Pezizomycotina</taxon>
        <taxon>Dothideomycetes</taxon>
        <taxon>Dothideomycetidae</taxon>
        <taxon>Mycosphaerellales</taxon>
        <taxon>Mycosphaerellaceae</taxon>
        <taxon>Septoria</taxon>
    </lineage>
</organism>
<accession>A0A9Q9EIE9</accession>
<evidence type="ECO:0000313" key="4">
    <source>
        <dbReference type="Proteomes" id="UP001056384"/>
    </source>
</evidence>
<proteinExistence type="predicted"/>
<feature type="signal peptide" evidence="1">
    <location>
        <begin position="1"/>
        <end position="25"/>
    </location>
</feature>
<feature type="chain" id="PRO_5040442117" evidence="1">
    <location>
        <begin position="26"/>
        <end position="338"/>
    </location>
</feature>
<dbReference type="AlphaFoldDB" id="A0A9Q9EIE9"/>
<evidence type="ECO:0000256" key="1">
    <source>
        <dbReference type="SAM" id="SignalP"/>
    </source>
</evidence>
<dbReference type="InterPro" id="IPR036047">
    <property type="entry name" value="F-box-like_dom_sf"/>
</dbReference>
<gene>
    <name evidence="3" type="ORF">Slin15195_G036020</name>
</gene>